<dbReference type="Proteomes" id="UP000325161">
    <property type="component" value="Chromosome"/>
</dbReference>
<dbReference type="Gene3D" id="3.40.390.10">
    <property type="entry name" value="Collagenase (Catalytic Domain)"/>
    <property type="match status" value="1"/>
</dbReference>
<keyword evidence="13" id="KW-1185">Reference proteome</keyword>
<evidence type="ECO:0000256" key="7">
    <source>
        <dbReference type="ARBA" id="ARBA00024603"/>
    </source>
</evidence>
<name>A0A5C0AUL2_9BURK</name>
<dbReference type="InterPro" id="IPR024079">
    <property type="entry name" value="MetalloPept_cat_dom_sf"/>
</dbReference>
<evidence type="ECO:0000256" key="1">
    <source>
        <dbReference type="ARBA" id="ARBA00006040"/>
    </source>
</evidence>
<dbReference type="InterPro" id="IPR024077">
    <property type="entry name" value="Neurolysin/TOP_dom2"/>
</dbReference>
<gene>
    <name evidence="12" type="ORF">FXN63_08325</name>
</gene>
<comment type="cofactor">
    <cofactor evidence="9">
        <name>Zn(2+)</name>
        <dbReference type="ChEBI" id="CHEBI:29105"/>
    </cofactor>
    <text evidence="9">Binds 1 zinc ion.</text>
</comment>
<evidence type="ECO:0000256" key="2">
    <source>
        <dbReference type="ARBA" id="ARBA00022670"/>
    </source>
</evidence>
<dbReference type="CDD" id="cd06456">
    <property type="entry name" value="M3A_DCP"/>
    <property type="match status" value="1"/>
</dbReference>
<dbReference type="FunFam" id="3.40.390.10:FF:000009">
    <property type="entry name" value="Oligopeptidase A"/>
    <property type="match status" value="1"/>
</dbReference>
<dbReference type="PANTHER" id="PTHR11804:SF84">
    <property type="entry name" value="SACCHAROLYSIN"/>
    <property type="match status" value="1"/>
</dbReference>
<dbReference type="InterPro" id="IPR001567">
    <property type="entry name" value="Pept_M3A_M3B_dom"/>
</dbReference>
<reference evidence="12 13" key="1">
    <citation type="submission" date="2019-08" db="EMBL/GenBank/DDBJ databases">
        <title>Amphibian skin-associated Pigmentiphaga: genome sequence and occurrence across geography and hosts.</title>
        <authorList>
            <person name="Bletz M.C."/>
            <person name="Bunk B."/>
            <person name="Sproeer C."/>
            <person name="Biwer P."/>
            <person name="Reiter S."/>
            <person name="Rabemananjara F.C.E."/>
            <person name="Schulz S."/>
            <person name="Overmann J."/>
            <person name="Vences M."/>
        </authorList>
    </citation>
    <scope>NUCLEOTIDE SEQUENCE [LARGE SCALE GENOMIC DNA]</scope>
    <source>
        <strain evidence="12 13">Mada1488</strain>
    </source>
</reference>
<proteinExistence type="inferred from homology"/>
<evidence type="ECO:0000259" key="11">
    <source>
        <dbReference type="Pfam" id="PF19310"/>
    </source>
</evidence>
<dbReference type="EMBL" id="CP043046">
    <property type="protein sequence ID" value="QEI05855.1"/>
    <property type="molecule type" value="Genomic_DNA"/>
</dbReference>
<dbReference type="GO" id="GO:0006508">
    <property type="term" value="P:proteolysis"/>
    <property type="evidence" value="ECO:0007669"/>
    <property type="project" value="UniProtKB-KW"/>
</dbReference>
<dbReference type="KEGG" id="pacr:FXN63_08325"/>
<evidence type="ECO:0000256" key="4">
    <source>
        <dbReference type="ARBA" id="ARBA00022801"/>
    </source>
</evidence>
<dbReference type="InterPro" id="IPR045666">
    <property type="entry name" value="OpdA_N"/>
</dbReference>
<dbReference type="GO" id="GO:0006518">
    <property type="term" value="P:peptide metabolic process"/>
    <property type="evidence" value="ECO:0007669"/>
    <property type="project" value="TreeGrafter"/>
</dbReference>
<dbReference type="SUPFAM" id="SSF55486">
    <property type="entry name" value="Metalloproteases ('zincins'), catalytic domain"/>
    <property type="match status" value="1"/>
</dbReference>
<accession>A0A5C0AUL2</accession>
<evidence type="ECO:0000313" key="12">
    <source>
        <dbReference type="EMBL" id="QEI05855.1"/>
    </source>
</evidence>
<protein>
    <recommendedName>
        <fullName evidence="8">oligopeptidase A</fullName>
        <ecNumber evidence="8">3.4.24.70</ecNumber>
    </recommendedName>
</protein>
<evidence type="ECO:0000256" key="8">
    <source>
        <dbReference type="ARBA" id="ARBA00026100"/>
    </source>
</evidence>
<keyword evidence="5 9" id="KW-0862">Zinc</keyword>
<evidence type="ECO:0000259" key="10">
    <source>
        <dbReference type="Pfam" id="PF01432"/>
    </source>
</evidence>
<organism evidence="12 13">
    <name type="scientific">Pigmentiphaga aceris</name>
    <dbReference type="NCBI Taxonomy" id="1940612"/>
    <lineage>
        <taxon>Bacteria</taxon>
        <taxon>Pseudomonadati</taxon>
        <taxon>Pseudomonadota</taxon>
        <taxon>Betaproteobacteria</taxon>
        <taxon>Burkholderiales</taxon>
        <taxon>Alcaligenaceae</taxon>
        <taxon>Pigmentiphaga</taxon>
    </lineage>
</organism>
<dbReference type="AlphaFoldDB" id="A0A5C0AUL2"/>
<feature type="domain" description="Oligopeptidase A N-terminal" evidence="11">
    <location>
        <begin position="48"/>
        <end position="152"/>
    </location>
</feature>
<evidence type="ECO:0000256" key="6">
    <source>
        <dbReference type="ARBA" id="ARBA00023049"/>
    </source>
</evidence>
<keyword evidence="2 9" id="KW-0645">Protease</keyword>
<evidence type="ECO:0000256" key="9">
    <source>
        <dbReference type="RuleBase" id="RU003435"/>
    </source>
</evidence>
<dbReference type="Pfam" id="PF01432">
    <property type="entry name" value="Peptidase_M3"/>
    <property type="match status" value="1"/>
</dbReference>
<keyword evidence="3 9" id="KW-0479">Metal-binding</keyword>
<comment type="similarity">
    <text evidence="1 9">Belongs to the peptidase M3 family.</text>
</comment>
<dbReference type="OrthoDB" id="9773538at2"/>
<dbReference type="Gene3D" id="1.10.1370.40">
    <property type="match status" value="1"/>
</dbReference>
<dbReference type="GO" id="GO:0046872">
    <property type="term" value="F:metal ion binding"/>
    <property type="evidence" value="ECO:0007669"/>
    <property type="project" value="UniProtKB-UniRule"/>
</dbReference>
<keyword evidence="4 9" id="KW-0378">Hydrolase</keyword>
<dbReference type="InterPro" id="IPR034005">
    <property type="entry name" value="M3A_DCP"/>
</dbReference>
<dbReference type="GO" id="GO:0005829">
    <property type="term" value="C:cytosol"/>
    <property type="evidence" value="ECO:0007669"/>
    <property type="project" value="UniProtKB-ARBA"/>
</dbReference>
<comment type="catalytic activity">
    <reaction evidence="7">
        <text>Hydrolysis of oligopeptides, with broad specificity. Gly or Ala commonly occur as P1 or P1' residues, but more distant residues are also important, as is shown by the fact that Z-Gly-Pro-Gly-|-Gly-Pro-Ala is cleaved, but not Z-(Gly)(5).</text>
        <dbReference type="EC" id="3.4.24.70"/>
    </reaction>
</comment>
<dbReference type="Pfam" id="PF19310">
    <property type="entry name" value="TOP_N"/>
    <property type="match status" value="1"/>
</dbReference>
<keyword evidence="6 9" id="KW-0482">Metalloprotease</keyword>
<dbReference type="Gene3D" id="1.10.1370.10">
    <property type="entry name" value="Neurolysin, domain 3"/>
    <property type="match status" value="1"/>
</dbReference>
<dbReference type="PANTHER" id="PTHR11804">
    <property type="entry name" value="PROTEASE M3 THIMET OLIGOPEPTIDASE-RELATED"/>
    <property type="match status" value="1"/>
</dbReference>
<dbReference type="GO" id="GO:0004222">
    <property type="term" value="F:metalloendopeptidase activity"/>
    <property type="evidence" value="ECO:0007669"/>
    <property type="project" value="UniProtKB-EC"/>
</dbReference>
<dbReference type="RefSeq" id="WP_148814238.1">
    <property type="nucleotide sequence ID" value="NZ_CP043046.1"/>
</dbReference>
<evidence type="ECO:0000313" key="13">
    <source>
        <dbReference type="Proteomes" id="UP000325161"/>
    </source>
</evidence>
<evidence type="ECO:0000256" key="3">
    <source>
        <dbReference type="ARBA" id="ARBA00022723"/>
    </source>
</evidence>
<feature type="domain" description="Peptidase M3A/M3B catalytic" evidence="10">
    <location>
        <begin position="228"/>
        <end position="690"/>
    </location>
</feature>
<dbReference type="EC" id="3.4.24.70" evidence="8"/>
<dbReference type="InterPro" id="IPR045090">
    <property type="entry name" value="Pept_M3A_M3B"/>
</dbReference>
<evidence type="ECO:0000256" key="5">
    <source>
        <dbReference type="ARBA" id="ARBA00022833"/>
    </source>
</evidence>
<sequence length="705" mass="78780">MTDASLADNPLFAERDLQAFDAIRPEHIAPAINELIARTRAAVERAADPALPPTWDNIVDALDDVSERLSRAWSAAGHLNSVVNTPELREAYNESLPAVSEFWTWVGLHEGLYLQYKRLAESAEYAAMSPTRKRIVDLALRGFRLSGVELPPAQRERFADISAREAEVTQKFSENVLDATDAFALYIEDEAELKGVPEDVMQAFANAAKADGKTGWKVTLKAPSYIPVMEYCENRELRAKLYRAYGTRSSELGDAKFDNSPLITELLALRAEESGLLGFASFAHKQLQERMAREPEKVLTFLRDLAQRTRGHAERDVAELRAIGASDFDLHDLQPWDLAFVSERLRTQRYEYSAQEVKQYFTEPRVIAGLFEVVERLFGVRLETVDAPTWHESVRVVRIARATDSDAGKTGDTIGHLYFDLYARAGKQSGAWVDSDRARRLRHGKVQSPVGFLTCNFAPPNGDKPSLLTHDDVITLFHEMGHALHLVLSEVDELGASPFASVEWDAVELPSQFMENFCWEWNVLSAMTAHVDTGEALPRALYERMLAARNFQSGLQTIRQIEFSLFDMLLHQQSTPGDTAQVLALLQEVRQEIAVLHPPAWHRLPHTFSHIFAGGYGAGYYSYKWAEVLSADAYAAFEEVAQDGDTLLPEVGQRFLREILAVGGSRPAIDSFLAFRGREPKIDALLRHSGLSEPLATTVTGPSSH</sequence>